<evidence type="ECO:0000313" key="3">
    <source>
        <dbReference type="Proteomes" id="UP000615446"/>
    </source>
</evidence>
<name>A0A8H3KVM0_9GLOM</name>
<evidence type="ECO:0000313" key="2">
    <source>
        <dbReference type="EMBL" id="GES75071.1"/>
    </source>
</evidence>
<dbReference type="GO" id="GO:0016301">
    <property type="term" value="F:kinase activity"/>
    <property type="evidence" value="ECO:0007669"/>
    <property type="project" value="UniProtKB-KW"/>
</dbReference>
<protein>
    <submittedName>
        <fullName evidence="2">Kinase-like domain-containing protein</fullName>
    </submittedName>
</protein>
<evidence type="ECO:0000256" key="1">
    <source>
        <dbReference type="SAM" id="MobiDB-lite"/>
    </source>
</evidence>
<proteinExistence type="predicted"/>
<feature type="compositionally biased region" description="Low complexity" evidence="1">
    <location>
        <begin position="40"/>
        <end position="49"/>
    </location>
</feature>
<reference evidence="2" key="1">
    <citation type="submission" date="2019-10" db="EMBL/GenBank/DDBJ databases">
        <title>Conservation and host-specific expression of non-tandemly repeated heterogenous ribosome RNA gene in arbuscular mycorrhizal fungi.</title>
        <authorList>
            <person name="Maeda T."/>
            <person name="Kobayashi Y."/>
            <person name="Nakagawa T."/>
            <person name="Ezawa T."/>
            <person name="Yamaguchi K."/>
            <person name="Bino T."/>
            <person name="Nishimoto Y."/>
            <person name="Shigenobu S."/>
            <person name="Kawaguchi M."/>
        </authorList>
    </citation>
    <scope>NUCLEOTIDE SEQUENCE</scope>
    <source>
        <strain evidence="2">HR1</strain>
    </source>
</reference>
<organism evidence="2 3">
    <name type="scientific">Rhizophagus clarus</name>
    <dbReference type="NCBI Taxonomy" id="94130"/>
    <lineage>
        <taxon>Eukaryota</taxon>
        <taxon>Fungi</taxon>
        <taxon>Fungi incertae sedis</taxon>
        <taxon>Mucoromycota</taxon>
        <taxon>Glomeromycotina</taxon>
        <taxon>Glomeromycetes</taxon>
        <taxon>Glomerales</taxon>
        <taxon>Glomeraceae</taxon>
        <taxon>Rhizophagus</taxon>
    </lineage>
</organism>
<keyword evidence="2" id="KW-0808">Transferase</keyword>
<gene>
    <name evidence="2" type="ORF">RCL2_000252700</name>
</gene>
<dbReference type="AlphaFoldDB" id="A0A8H3KVM0"/>
<accession>A0A8H3KVM0</accession>
<comment type="caution">
    <text evidence="2">The sequence shown here is derived from an EMBL/GenBank/DDBJ whole genome shotgun (WGS) entry which is preliminary data.</text>
</comment>
<keyword evidence="2" id="KW-0418">Kinase</keyword>
<dbReference type="Proteomes" id="UP000615446">
    <property type="component" value="Unassembled WGS sequence"/>
</dbReference>
<feature type="region of interest" description="Disordered" evidence="1">
    <location>
        <begin position="30"/>
        <end position="50"/>
    </location>
</feature>
<sequence>MKQCWDANPSERLDIKTLRKKIRELNLFYQSKSNDQPEENNNNLRKNNNTDSFEKYISTSKVHQFENLPELKNATEEELEAFYSKPLDYHIPDNTEDFNKLNSQKSNNLSKINSVFKDIQNDYKSETMQSKVKKNDINFNDEDDIYNNPNLHLEEQNELELPDDRIAKFDQCSNNYIYVNSNMKHN</sequence>
<dbReference type="EMBL" id="BLAL01000013">
    <property type="protein sequence ID" value="GES75071.1"/>
    <property type="molecule type" value="Genomic_DNA"/>
</dbReference>